<evidence type="ECO:0000256" key="2">
    <source>
        <dbReference type="ARBA" id="ARBA00022723"/>
    </source>
</evidence>
<keyword evidence="4" id="KW-0560">Oxidoreductase</keyword>
<keyword evidence="2 6" id="KW-0479">Metal-binding</keyword>
<protein>
    <submittedName>
        <fullName evidence="7">Cysteine dioxygenase</fullName>
    </submittedName>
</protein>
<dbReference type="RefSeq" id="WP_422696094.1">
    <property type="nucleotide sequence ID" value="NZ_FMSH01000472.1"/>
</dbReference>
<reference evidence="7" key="1">
    <citation type="submission" date="2016-09" db="EMBL/GenBank/DDBJ databases">
        <authorList>
            <person name="Capua I."/>
            <person name="De Benedictis P."/>
            <person name="Joannis T."/>
            <person name="Lombin L.H."/>
            <person name="Cattoli G."/>
        </authorList>
    </citation>
    <scope>NUCLEOTIDE SEQUENCE</scope>
    <source>
        <strain evidence="7">B9</strain>
    </source>
</reference>
<keyword evidence="3 7" id="KW-0223">Dioxygenase</keyword>
<dbReference type="CDD" id="cd10548">
    <property type="entry name" value="cupin_CDO"/>
    <property type="match status" value="1"/>
</dbReference>
<evidence type="ECO:0000256" key="3">
    <source>
        <dbReference type="ARBA" id="ARBA00022964"/>
    </source>
</evidence>
<dbReference type="PANTHER" id="PTHR12918">
    <property type="entry name" value="CYSTEINE DIOXYGENASE"/>
    <property type="match status" value="1"/>
</dbReference>
<keyword evidence="5 6" id="KW-0408">Iron</keyword>
<feature type="binding site" evidence="6">
    <location>
        <position position="93"/>
    </location>
    <ligand>
        <name>Fe cation</name>
        <dbReference type="ChEBI" id="CHEBI:24875"/>
        <note>catalytic</note>
    </ligand>
</feature>
<proteinExistence type="inferred from homology"/>
<evidence type="ECO:0000256" key="6">
    <source>
        <dbReference type="PIRSR" id="PIRSR610300-51"/>
    </source>
</evidence>
<evidence type="ECO:0000256" key="4">
    <source>
        <dbReference type="ARBA" id="ARBA00023002"/>
    </source>
</evidence>
<name>A0A1K0IPI6_CUPNE</name>
<evidence type="ECO:0000256" key="5">
    <source>
        <dbReference type="ARBA" id="ARBA00023004"/>
    </source>
</evidence>
<feature type="binding site" evidence="6">
    <location>
        <position position="143"/>
    </location>
    <ligand>
        <name>Fe cation</name>
        <dbReference type="ChEBI" id="CHEBI:24875"/>
        <note>catalytic</note>
    </ligand>
</feature>
<dbReference type="InterPro" id="IPR010300">
    <property type="entry name" value="CDO_1"/>
</dbReference>
<organism evidence="7">
    <name type="scientific">Cupriavidus necator</name>
    <name type="common">Alcaligenes eutrophus</name>
    <name type="synonym">Ralstonia eutropha</name>
    <dbReference type="NCBI Taxonomy" id="106590"/>
    <lineage>
        <taxon>Bacteria</taxon>
        <taxon>Pseudomonadati</taxon>
        <taxon>Pseudomonadota</taxon>
        <taxon>Betaproteobacteria</taxon>
        <taxon>Burkholderiales</taxon>
        <taxon>Burkholderiaceae</taxon>
        <taxon>Cupriavidus</taxon>
    </lineage>
</organism>
<dbReference type="Gene3D" id="1.20.5.440">
    <property type="entry name" value="ATP synthase delta/epsilon subunit, C-terminal domain"/>
    <property type="match status" value="1"/>
</dbReference>
<dbReference type="PANTHER" id="PTHR12918:SF1">
    <property type="entry name" value="CYSTEINE DIOXYGENASE TYPE 1"/>
    <property type="match status" value="1"/>
</dbReference>
<sequence length="200" mass="21849">MTRNIERLRGFVATITGLMEQARTRAHDEAALLAAATAPMQALVAHDDWLPAEMALPHPDYYQQHLLYCDPLDRFSLVSFVWGPGQQTPVHDHTVWGLIGVLRGAEIDQRYRDEGGRMAPDGEPARLTAGQVAAVSPALGDVHRVSNAFDDRVSVSIHLYGGNIGRIRRHVFDSATGAVKPFISGYANAFVPNLWAAPTA</sequence>
<dbReference type="AlphaFoldDB" id="A0A1K0IPI6"/>
<comment type="similarity">
    <text evidence="1">Belongs to the cysteine dioxygenase family.</text>
</comment>
<dbReference type="GO" id="GO:0008198">
    <property type="term" value="F:ferrous iron binding"/>
    <property type="evidence" value="ECO:0007669"/>
    <property type="project" value="TreeGrafter"/>
</dbReference>
<evidence type="ECO:0000313" key="7">
    <source>
        <dbReference type="EMBL" id="SCU94088.1"/>
    </source>
</evidence>
<dbReference type="GO" id="GO:0016702">
    <property type="term" value="F:oxidoreductase activity, acting on single donors with incorporation of molecular oxygen, incorporation of two atoms of oxygen"/>
    <property type="evidence" value="ECO:0007669"/>
    <property type="project" value="InterPro"/>
</dbReference>
<dbReference type="Pfam" id="PF05995">
    <property type="entry name" value="CDO_I"/>
    <property type="match status" value="1"/>
</dbReference>
<gene>
    <name evidence="7" type="ORF">CNECB9_5230027</name>
</gene>
<dbReference type="Gene3D" id="2.60.120.10">
    <property type="entry name" value="Jelly Rolls"/>
    <property type="match status" value="1"/>
</dbReference>
<feature type="binding site" evidence="6">
    <location>
        <position position="91"/>
    </location>
    <ligand>
        <name>Fe cation</name>
        <dbReference type="ChEBI" id="CHEBI:24875"/>
        <note>catalytic</note>
    </ligand>
</feature>
<accession>A0A1K0IPI6</accession>
<dbReference type="SUPFAM" id="SSF51182">
    <property type="entry name" value="RmlC-like cupins"/>
    <property type="match status" value="1"/>
</dbReference>
<dbReference type="EMBL" id="FMSH01000472">
    <property type="protein sequence ID" value="SCU94088.1"/>
    <property type="molecule type" value="Genomic_DNA"/>
</dbReference>
<evidence type="ECO:0000256" key="1">
    <source>
        <dbReference type="ARBA" id="ARBA00006622"/>
    </source>
</evidence>
<dbReference type="InterPro" id="IPR011051">
    <property type="entry name" value="RmlC_Cupin_sf"/>
</dbReference>
<dbReference type="InterPro" id="IPR014710">
    <property type="entry name" value="RmlC-like_jellyroll"/>
</dbReference>